<evidence type="ECO:0000256" key="3">
    <source>
        <dbReference type="ARBA" id="ARBA00023054"/>
    </source>
</evidence>
<dbReference type="GO" id="GO:0006888">
    <property type="term" value="P:endoplasmic reticulum to Golgi vesicle-mediated transport"/>
    <property type="evidence" value="ECO:0007669"/>
    <property type="project" value="TreeGrafter"/>
</dbReference>
<proteinExistence type="predicted"/>
<dbReference type="AlphaFoldDB" id="A0A316ZD36"/>
<feature type="region of interest" description="Disordered" evidence="5">
    <location>
        <begin position="158"/>
        <end position="187"/>
    </location>
</feature>
<dbReference type="Pfam" id="PF10375">
    <property type="entry name" value="GRAB"/>
    <property type="match status" value="1"/>
</dbReference>
<keyword evidence="2" id="KW-0333">Golgi apparatus</keyword>
<sequence>MSGPLSPIEASTPPSSMLAAADAEMSGGAAAADGSSADVAAELERVKEQRDWFESQYQNLLAKLTTMRNTLGERLRNDAEELDRRETQIETLQAQLAEHATTSSTLQSELVASHADVERLQTSLDALRAAPAAPDRTRELSESLERLRIESESFKTSYEEERVLREEEERRREEEARRREEAEERERHWREKFAREEDVARELGEVLEEFQNAQETELQRALGDYQEKYDQVASALEEHKERCQVAEATLSDYKEGAERCKALEKEVKEKNLLVGKLRHEAVILNEHLTEALRRLRTDTSDTNVDRRLVTNLLLQFLTTPRADAKRFEMLSLIASVLDFTEEQRETAGLQRGGNATSSWRGKGRAGAQQGAQSPQAVGDESFSNLFVEFLLSEAQQKPPPSPEATAPSSPQSAAPRSSFNLGSLASLRRASSDLLRNGTGSSNGTSPGNGPLSPPLGKGKGR</sequence>
<feature type="region of interest" description="Disordered" evidence="5">
    <location>
        <begin position="345"/>
        <end position="377"/>
    </location>
</feature>
<gene>
    <name evidence="7" type="ORF">FA09DRAFT_307270</name>
</gene>
<evidence type="ECO:0000259" key="6">
    <source>
        <dbReference type="PROSITE" id="PS50913"/>
    </source>
</evidence>
<feature type="coiled-coil region" evidence="4">
    <location>
        <begin position="43"/>
        <end position="102"/>
    </location>
</feature>
<dbReference type="GeneID" id="37268102"/>
<evidence type="ECO:0000256" key="5">
    <source>
        <dbReference type="SAM" id="MobiDB-lite"/>
    </source>
</evidence>
<comment type="subcellular location">
    <subcellularLocation>
        <location evidence="1">Golgi apparatus</location>
    </subcellularLocation>
</comment>
<dbReference type="OrthoDB" id="425925at2759"/>
<dbReference type="GO" id="GO:0005794">
    <property type="term" value="C:Golgi apparatus"/>
    <property type="evidence" value="ECO:0007669"/>
    <property type="project" value="UniProtKB-SubCell"/>
</dbReference>
<feature type="compositionally biased region" description="Low complexity" evidence="5">
    <location>
        <begin position="365"/>
        <end position="376"/>
    </location>
</feature>
<dbReference type="RefSeq" id="XP_025599213.1">
    <property type="nucleotide sequence ID" value="XM_025740556.1"/>
</dbReference>
<keyword evidence="3 4" id="KW-0175">Coiled coil</keyword>
<dbReference type="GO" id="GO:0007030">
    <property type="term" value="P:Golgi organization"/>
    <property type="evidence" value="ECO:0007669"/>
    <property type="project" value="TreeGrafter"/>
</dbReference>
<feature type="compositionally biased region" description="Low complexity" evidence="5">
    <location>
        <begin position="19"/>
        <end position="38"/>
    </location>
</feature>
<accession>A0A316ZD36</accession>
<dbReference type="GO" id="GO:0031267">
    <property type="term" value="F:small GTPase binding"/>
    <property type="evidence" value="ECO:0007669"/>
    <property type="project" value="TreeGrafter"/>
</dbReference>
<name>A0A316ZD36_9BASI</name>
<feature type="region of interest" description="Disordered" evidence="5">
    <location>
        <begin position="394"/>
        <end position="462"/>
    </location>
</feature>
<dbReference type="PROSITE" id="PS50913">
    <property type="entry name" value="GRIP"/>
    <property type="match status" value="1"/>
</dbReference>
<evidence type="ECO:0000256" key="4">
    <source>
        <dbReference type="SAM" id="Coils"/>
    </source>
</evidence>
<dbReference type="InterPro" id="IPR019459">
    <property type="entry name" value="GRAB"/>
</dbReference>
<dbReference type="PANTHER" id="PTHR18921">
    <property type="entry name" value="MYOSIN HEAVY CHAIN - RELATED"/>
    <property type="match status" value="1"/>
</dbReference>
<reference evidence="7 8" key="1">
    <citation type="journal article" date="2018" name="Mol. Biol. Evol.">
        <title>Broad Genomic Sampling Reveals a Smut Pathogenic Ancestry of the Fungal Clade Ustilaginomycotina.</title>
        <authorList>
            <person name="Kijpornyongpan T."/>
            <person name="Mondo S.J."/>
            <person name="Barry K."/>
            <person name="Sandor L."/>
            <person name="Lee J."/>
            <person name="Lipzen A."/>
            <person name="Pangilinan J."/>
            <person name="LaButti K."/>
            <person name="Hainaut M."/>
            <person name="Henrissat B."/>
            <person name="Grigoriev I.V."/>
            <person name="Spatafora J.W."/>
            <person name="Aime M.C."/>
        </authorList>
    </citation>
    <scope>NUCLEOTIDE SEQUENCE [LARGE SCALE GENOMIC DNA]</scope>
    <source>
        <strain evidence="7 8">MCA 4186</strain>
    </source>
</reference>
<organism evidence="7 8">
    <name type="scientific">Tilletiopsis washingtonensis</name>
    <dbReference type="NCBI Taxonomy" id="58919"/>
    <lineage>
        <taxon>Eukaryota</taxon>
        <taxon>Fungi</taxon>
        <taxon>Dikarya</taxon>
        <taxon>Basidiomycota</taxon>
        <taxon>Ustilaginomycotina</taxon>
        <taxon>Exobasidiomycetes</taxon>
        <taxon>Entylomatales</taxon>
        <taxon>Entylomatales incertae sedis</taxon>
        <taxon>Tilletiopsis</taxon>
    </lineage>
</organism>
<dbReference type="EMBL" id="KZ819290">
    <property type="protein sequence ID" value="PWN98934.1"/>
    <property type="molecule type" value="Genomic_DNA"/>
</dbReference>
<keyword evidence="8" id="KW-1185">Reference proteome</keyword>
<protein>
    <recommendedName>
        <fullName evidence="6">GRIP domain-containing protein</fullName>
    </recommendedName>
</protein>
<dbReference type="InterPro" id="IPR000237">
    <property type="entry name" value="GRIP_dom"/>
</dbReference>
<evidence type="ECO:0000313" key="7">
    <source>
        <dbReference type="EMBL" id="PWN98934.1"/>
    </source>
</evidence>
<evidence type="ECO:0000256" key="2">
    <source>
        <dbReference type="ARBA" id="ARBA00023034"/>
    </source>
</evidence>
<feature type="domain" description="GRIP" evidence="6">
    <location>
        <begin position="299"/>
        <end position="350"/>
    </location>
</feature>
<evidence type="ECO:0000256" key="1">
    <source>
        <dbReference type="ARBA" id="ARBA00004555"/>
    </source>
</evidence>
<dbReference type="Proteomes" id="UP000245946">
    <property type="component" value="Unassembled WGS sequence"/>
</dbReference>
<dbReference type="STRING" id="58919.A0A316ZD36"/>
<dbReference type="PANTHER" id="PTHR18921:SF2">
    <property type="entry name" value="THYROID RECEPTOR-INTERACTING PROTEIN 11"/>
    <property type="match status" value="1"/>
</dbReference>
<evidence type="ECO:0000313" key="8">
    <source>
        <dbReference type="Proteomes" id="UP000245946"/>
    </source>
</evidence>
<feature type="region of interest" description="Disordered" evidence="5">
    <location>
        <begin position="1"/>
        <end position="38"/>
    </location>
</feature>
<feature type="coiled-coil region" evidence="4">
    <location>
        <begin position="222"/>
        <end position="280"/>
    </location>
</feature>
<feature type="compositionally biased region" description="Low complexity" evidence="5">
    <location>
        <begin position="403"/>
        <end position="462"/>
    </location>
</feature>